<dbReference type="AlphaFoldDB" id="A0A0F9HTC5"/>
<name>A0A0F9HTC5_9ZZZZ</name>
<evidence type="ECO:0000313" key="1">
    <source>
        <dbReference type="EMBL" id="KKL84955.1"/>
    </source>
</evidence>
<proteinExistence type="predicted"/>
<comment type="caution">
    <text evidence="1">The sequence shown here is derived from an EMBL/GenBank/DDBJ whole genome shotgun (WGS) entry which is preliminary data.</text>
</comment>
<accession>A0A0F9HTC5</accession>
<dbReference type="EMBL" id="LAZR01021542">
    <property type="protein sequence ID" value="KKL84955.1"/>
    <property type="molecule type" value="Genomic_DNA"/>
</dbReference>
<protein>
    <submittedName>
        <fullName evidence="1">Uncharacterized protein</fullName>
    </submittedName>
</protein>
<reference evidence="1" key="1">
    <citation type="journal article" date="2015" name="Nature">
        <title>Complex archaea that bridge the gap between prokaryotes and eukaryotes.</title>
        <authorList>
            <person name="Spang A."/>
            <person name="Saw J.H."/>
            <person name="Jorgensen S.L."/>
            <person name="Zaremba-Niedzwiedzka K."/>
            <person name="Martijn J."/>
            <person name="Lind A.E."/>
            <person name="van Eijk R."/>
            <person name="Schleper C."/>
            <person name="Guy L."/>
            <person name="Ettema T.J."/>
        </authorList>
    </citation>
    <scope>NUCLEOTIDE SEQUENCE</scope>
</reference>
<gene>
    <name evidence="1" type="ORF">LCGC14_1959540</name>
</gene>
<organism evidence="1">
    <name type="scientific">marine sediment metagenome</name>
    <dbReference type="NCBI Taxonomy" id="412755"/>
    <lineage>
        <taxon>unclassified sequences</taxon>
        <taxon>metagenomes</taxon>
        <taxon>ecological metagenomes</taxon>
    </lineage>
</organism>
<sequence length="70" mass="7970">MTVKELIKKLRKMPQNLEVGMVAFDEVLWCAGDWVVNVDYIVKKDIGELVGKEEVAMFADMPDEYVVVHG</sequence>